<dbReference type="AlphaFoldDB" id="A0AAV0AZ89"/>
<name>A0AAV0AZ89_PHAPC</name>
<protein>
    <submittedName>
        <fullName evidence="1">Uncharacterized protein</fullName>
    </submittedName>
</protein>
<accession>A0AAV0AZ89</accession>
<organism evidence="1 2">
    <name type="scientific">Phakopsora pachyrhizi</name>
    <name type="common">Asian soybean rust disease fungus</name>
    <dbReference type="NCBI Taxonomy" id="170000"/>
    <lineage>
        <taxon>Eukaryota</taxon>
        <taxon>Fungi</taxon>
        <taxon>Dikarya</taxon>
        <taxon>Basidiomycota</taxon>
        <taxon>Pucciniomycotina</taxon>
        <taxon>Pucciniomycetes</taxon>
        <taxon>Pucciniales</taxon>
        <taxon>Phakopsoraceae</taxon>
        <taxon>Phakopsora</taxon>
    </lineage>
</organism>
<keyword evidence="2" id="KW-1185">Reference proteome</keyword>
<proteinExistence type="predicted"/>
<dbReference type="EMBL" id="CALTRL010002517">
    <property type="protein sequence ID" value="CAH7675915.1"/>
    <property type="molecule type" value="Genomic_DNA"/>
</dbReference>
<comment type="caution">
    <text evidence="1">The sequence shown here is derived from an EMBL/GenBank/DDBJ whole genome shotgun (WGS) entry which is preliminary data.</text>
</comment>
<sequence length="134" mass="14119">MLRRPFSLSTIVHLSALLKSCQRPFNLSNLMGRAGRQTGRAWLGFAGLGPRQVWQLGRWGRPGLGLAGSLAGGAVRGGSAGRAGQVGMALLGWVLGRWGRLAGKSDLMSLIIPNSPKKPKIVLSKLLGGQVGPR</sequence>
<dbReference type="Proteomes" id="UP001153365">
    <property type="component" value="Unassembled WGS sequence"/>
</dbReference>
<reference evidence="1" key="1">
    <citation type="submission" date="2022-06" db="EMBL/GenBank/DDBJ databases">
        <authorList>
            <consortium name="SYNGENTA / RWTH Aachen University"/>
        </authorList>
    </citation>
    <scope>NUCLEOTIDE SEQUENCE</scope>
</reference>
<evidence type="ECO:0000313" key="1">
    <source>
        <dbReference type="EMBL" id="CAH7675915.1"/>
    </source>
</evidence>
<evidence type="ECO:0000313" key="2">
    <source>
        <dbReference type="Proteomes" id="UP001153365"/>
    </source>
</evidence>
<gene>
    <name evidence="1" type="ORF">PPACK8108_LOCUS10997</name>
</gene>